<proteinExistence type="predicted"/>
<dbReference type="EMBL" id="SRSC01000001">
    <property type="protein sequence ID" value="TGU74488.1"/>
    <property type="molecule type" value="Genomic_DNA"/>
</dbReference>
<dbReference type="AlphaFoldDB" id="A0A4S1CL49"/>
<feature type="region of interest" description="Disordered" evidence="1">
    <location>
        <begin position="337"/>
        <end position="397"/>
    </location>
</feature>
<keyword evidence="2" id="KW-0812">Transmembrane</keyword>
<gene>
    <name evidence="3" type="ORF">E4633_03225</name>
</gene>
<organism evidence="3 4">
    <name type="scientific">Geomonas terrae</name>
    <dbReference type="NCBI Taxonomy" id="2562681"/>
    <lineage>
        <taxon>Bacteria</taxon>
        <taxon>Pseudomonadati</taxon>
        <taxon>Thermodesulfobacteriota</taxon>
        <taxon>Desulfuromonadia</taxon>
        <taxon>Geobacterales</taxon>
        <taxon>Geobacteraceae</taxon>
        <taxon>Geomonas</taxon>
    </lineage>
</organism>
<dbReference type="Proteomes" id="UP000306416">
    <property type="component" value="Unassembled WGS sequence"/>
</dbReference>
<comment type="caution">
    <text evidence="3">The sequence shown here is derived from an EMBL/GenBank/DDBJ whole genome shotgun (WGS) entry which is preliminary data.</text>
</comment>
<protein>
    <submittedName>
        <fullName evidence="3">Uncharacterized protein</fullName>
    </submittedName>
</protein>
<keyword evidence="2" id="KW-0472">Membrane</keyword>
<keyword evidence="4" id="KW-1185">Reference proteome</keyword>
<accession>A0A4S1CL49</accession>
<evidence type="ECO:0000313" key="4">
    <source>
        <dbReference type="Proteomes" id="UP000306416"/>
    </source>
</evidence>
<feature type="region of interest" description="Disordered" evidence="1">
    <location>
        <begin position="121"/>
        <end position="185"/>
    </location>
</feature>
<keyword evidence="2" id="KW-1133">Transmembrane helix</keyword>
<dbReference type="RefSeq" id="WP_135868818.1">
    <property type="nucleotide sequence ID" value="NZ_SRSC01000001.1"/>
</dbReference>
<sequence>MTRVLLIADTERVQRIFQSMAEQGSLQLQTASTLPLGELELTASSPEFTFVQSRISGFSGDILLRHLDKMLPSGGKLVLLAGDSEDAAQAKRQGRTSLDLSMTDAFLERSVAALLAGIALPEPPGQEQPVEDTPAQEPQAPEPQVLETAAAAKRTAARTKGGAPVPDATAAAAGKEAGLQDEEEVETPAFVPFQPKAWEPAAFTPKVPEPEVSEPKVAEEYPQVPLAAGKAAASAFEEVMQRAETDIAPIDASMLEVEDHVEVGRKVVDAASRQSPSTAAAADETMVVGGGYYAGETVAEALRKAQQTKRRRPYLFIVPVLLLLAVPLVSYLAGKMSAPPEKPVAKPGSPYKPGSTPPAVQTAPKTAAPVQSPVPVAPPAAKVTPAPSAPVQPQAAPKKGIEKLPEMLEGTKLDAEYGRKNPGWVRYVGLRAEYKLFKENNLYRAIQVIPVSGGVISDDLFKRVLRQFGAVESYRVESSAPKDGYVIEQCSAPGDLALTIYRHKDSSKIKALVVYYR</sequence>
<evidence type="ECO:0000256" key="2">
    <source>
        <dbReference type="SAM" id="Phobius"/>
    </source>
</evidence>
<evidence type="ECO:0000313" key="3">
    <source>
        <dbReference type="EMBL" id="TGU74488.1"/>
    </source>
</evidence>
<name>A0A4S1CL49_9BACT</name>
<feature type="transmembrane region" description="Helical" evidence="2">
    <location>
        <begin position="313"/>
        <end position="333"/>
    </location>
</feature>
<feature type="compositionally biased region" description="Low complexity" evidence="1">
    <location>
        <begin position="366"/>
        <end position="397"/>
    </location>
</feature>
<feature type="compositionally biased region" description="Low complexity" evidence="1">
    <location>
        <begin position="135"/>
        <end position="173"/>
    </location>
</feature>
<reference evidence="3 4" key="1">
    <citation type="submission" date="2019-04" db="EMBL/GenBank/DDBJ databases">
        <title>Geobacter oryzae sp. nov., ferric-reducing bacteria isolated from paddy soil.</title>
        <authorList>
            <person name="Xu Z."/>
            <person name="Masuda Y."/>
            <person name="Itoh H."/>
            <person name="Senoo K."/>
        </authorList>
    </citation>
    <scope>NUCLEOTIDE SEQUENCE [LARGE SCALE GENOMIC DNA]</scope>
    <source>
        <strain evidence="3 4">Red111</strain>
    </source>
</reference>
<evidence type="ECO:0000256" key="1">
    <source>
        <dbReference type="SAM" id="MobiDB-lite"/>
    </source>
</evidence>